<reference evidence="14 15" key="1">
    <citation type="submission" date="2020-11" db="EMBL/GenBank/DDBJ databases">
        <title>Kefir isolates.</title>
        <authorList>
            <person name="Marcisauskas S."/>
            <person name="Kim Y."/>
            <person name="Blasche S."/>
        </authorList>
    </citation>
    <scope>NUCLEOTIDE SEQUENCE [LARGE SCALE GENOMIC DNA]</scope>
    <source>
        <strain evidence="14 15">KR</strain>
    </source>
</reference>
<sequence length="1259" mass="142593">MLDRIEVKNFKSGPFHSFTAVIGPNGAGKSNLMDAISFVLGVRSASLRSTALKDLIYRSGRKASRDKKGKGKAVEGTEDQDEDEHDDSEAGDDDAHDGVEDQGDDDGIDGERTAWVMAIYVDQEEQKEWRFQRSISVSGTSEYRINGKAVSYKRYNEQLEAFNILVKAKNFLVFQGDVEAVASQSPKDLSRLVDQISGSLDLKEEYDRCATALAKATEQSVAQHARRKGVNSEVKQYQLMKTEAERWQSLQTQRADAVVHHVVWKLLHIHEGIQQNEEAIEKTNEQLVELREENEQVEETMRKARKEVNKAMKEVKQQDKLVKEKEKQLENARPELDGIDTKRQHALTQVEKAETNSKSQEVDLAKEQKKLDGLHKDLERAQHEVEQHRAEQKKAAQEKGISLSSEDLAEYNKLKTQASTKAVSDREALSRLVNDEKTKSDTQASVQDQLESTQRKIDTLEAEEATLIRRRDSAEGKEKEVLANLQENKAKLDELRKRKAQIAQTEEEYNEKLARTLQDLQQAGAEKQEKESEIRFRETLQSLKRTFPGVRGRIIDLCKPTHQKYGVAVTTVLGRNIDSVVVDTEKTAISCIEYMRQQRLGQATFVPIETVQVKPINDKYRTFAKGARLAIDVITFDPAVEKAMEFACGNALVCETMQIAKHVCYDRGQEVKAVTLDGTVIHRSGTITGGTTHQGGRHFEAQEVEALRRRESELRGKLAEVFKSRPRANAEEQLLAEETQIKTELQIVKDDLSSTNSRLKGNQDELAALRKRAAGFEKTISALETELSKLRKQASVHREVIEREEDAIFADFCERIGVNDIREYEQKQLRSAQADNAQLLKLDTHVARLNNQIRFQTEQVDAIKDRLQRLGAVADKHRKALEQCDLDQDAKQKEIAALEQEIKDLRLVLEQLETTHREKVDALETIRKDGSKASKQLDKALKEIAACNDEIERLSSERFTLYRRCKLEEIELPLTKGRLEDIPMEEAAAPVAPMDVDGPESGTQTVFQANDYGVEVDFDELDEDEQEDGSEAMEERLLDSVNRLQGEIDKMSVNLKAIERLGDSEARFKEIDEEFDQAREETRKAKDAFNAVKKKRCDLFNKAFKHIEDRIDEVYKDLTKGTASPQGGVAYLSLEEPEEPYLHGIKYHAMPPLKRFRDMDQLSGGEKTMAALALLFAIHSFQPSPFFVLDEVDGALDNTNVGRVARYVNKRTEQGDFQCIVITHKQLMFESSSALVGIYREAGSKTLTLDLTKYAENGV</sequence>
<comment type="subcellular location">
    <subcellularLocation>
        <location evidence="2">Chromosome</location>
    </subcellularLocation>
    <subcellularLocation>
        <location evidence="1 10">Nucleus</location>
    </subcellularLocation>
</comment>
<protein>
    <recommendedName>
        <fullName evidence="10">Structural maintenance of chromosomes protein</fullName>
    </recommendedName>
</protein>
<dbReference type="SUPFAM" id="SSF75553">
    <property type="entry name" value="Smc hinge domain"/>
    <property type="match status" value="1"/>
</dbReference>
<gene>
    <name evidence="14" type="primary">SMC1</name>
    <name evidence="14" type="ORF">C6P46_006736</name>
</gene>
<dbReference type="InterPro" id="IPR027417">
    <property type="entry name" value="P-loop_NTPase"/>
</dbReference>
<dbReference type="Pfam" id="PF06470">
    <property type="entry name" value="SMC_hinge"/>
    <property type="match status" value="1"/>
</dbReference>
<dbReference type="OrthoDB" id="5575062at2759"/>
<feature type="coiled-coil region" evidence="11">
    <location>
        <begin position="443"/>
        <end position="533"/>
    </location>
</feature>
<dbReference type="PANTHER" id="PTHR18937:SF12">
    <property type="entry name" value="STRUCTURAL MAINTENANCE OF CHROMOSOMES PROTEIN"/>
    <property type="match status" value="1"/>
</dbReference>
<dbReference type="Gene3D" id="1.20.1060.20">
    <property type="match status" value="1"/>
</dbReference>
<evidence type="ECO:0000256" key="5">
    <source>
        <dbReference type="ARBA" id="ARBA00022618"/>
    </source>
</evidence>
<dbReference type="PIRSF" id="PIRSF005719">
    <property type="entry name" value="SMC"/>
    <property type="match status" value="1"/>
</dbReference>
<dbReference type="Gene3D" id="3.40.50.300">
    <property type="entry name" value="P-loop containing nucleotide triphosphate hydrolases"/>
    <property type="match status" value="2"/>
</dbReference>
<evidence type="ECO:0000256" key="3">
    <source>
        <dbReference type="ARBA" id="ARBA00005597"/>
    </source>
</evidence>
<evidence type="ECO:0000256" key="1">
    <source>
        <dbReference type="ARBA" id="ARBA00004123"/>
    </source>
</evidence>
<accession>A0A9P6VWD9</accession>
<comment type="similarity">
    <text evidence="3">Belongs to the SMC family. SMC1 subfamily.</text>
</comment>
<keyword evidence="4" id="KW-0158">Chromosome</keyword>
<evidence type="ECO:0000259" key="13">
    <source>
        <dbReference type="SMART" id="SM00968"/>
    </source>
</evidence>
<keyword evidence="9" id="KW-0131">Cell cycle</keyword>
<dbReference type="GO" id="GO:0051301">
    <property type="term" value="P:cell division"/>
    <property type="evidence" value="ECO:0007669"/>
    <property type="project" value="UniProtKB-KW"/>
</dbReference>
<feature type="coiled-coil region" evidence="11">
    <location>
        <begin position="846"/>
        <end position="957"/>
    </location>
</feature>
<dbReference type="Pfam" id="PF02463">
    <property type="entry name" value="SMC_N"/>
    <property type="match status" value="2"/>
</dbReference>
<evidence type="ECO:0000256" key="4">
    <source>
        <dbReference type="ARBA" id="ARBA00022454"/>
    </source>
</evidence>
<dbReference type="InterPro" id="IPR024704">
    <property type="entry name" value="SMC"/>
</dbReference>
<dbReference type="AlphaFoldDB" id="A0A9P6VWD9"/>
<dbReference type="Gene3D" id="1.10.287.1490">
    <property type="match status" value="1"/>
</dbReference>
<feature type="coiled-coil region" evidence="11">
    <location>
        <begin position="1041"/>
        <end position="1088"/>
    </location>
</feature>
<dbReference type="GO" id="GO:0016887">
    <property type="term" value="F:ATP hydrolysis activity"/>
    <property type="evidence" value="ECO:0007669"/>
    <property type="project" value="InterPro"/>
</dbReference>
<keyword evidence="5" id="KW-0132">Cell division</keyword>
<evidence type="ECO:0000313" key="15">
    <source>
        <dbReference type="Proteomes" id="UP000777482"/>
    </source>
</evidence>
<keyword evidence="8 10" id="KW-0539">Nucleus</keyword>
<organism evidence="14 15">
    <name type="scientific">Rhodotorula mucilaginosa</name>
    <name type="common">Yeast</name>
    <name type="synonym">Rhodotorula rubra</name>
    <dbReference type="NCBI Taxonomy" id="5537"/>
    <lineage>
        <taxon>Eukaryota</taxon>
        <taxon>Fungi</taxon>
        <taxon>Dikarya</taxon>
        <taxon>Basidiomycota</taxon>
        <taxon>Pucciniomycotina</taxon>
        <taxon>Microbotryomycetes</taxon>
        <taxon>Sporidiobolales</taxon>
        <taxon>Sporidiobolaceae</taxon>
        <taxon>Rhodotorula</taxon>
    </lineage>
</organism>
<evidence type="ECO:0000256" key="7">
    <source>
        <dbReference type="ARBA" id="ARBA00023054"/>
    </source>
</evidence>
<feature type="region of interest" description="Disordered" evidence="12">
    <location>
        <begin position="66"/>
        <end position="107"/>
    </location>
</feature>
<comment type="caution">
    <text evidence="14">The sequence shown here is derived from an EMBL/GenBank/DDBJ whole genome shotgun (WGS) entry which is preliminary data.</text>
</comment>
<evidence type="ECO:0000256" key="10">
    <source>
        <dbReference type="PIRNR" id="PIRNR005719"/>
    </source>
</evidence>
<dbReference type="Gene3D" id="3.30.70.1620">
    <property type="match status" value="1"/>
</dbReference>
<feature type="compositionally biased region" description="Basic and acidic residues" evidence="12">
    <location>
        <begin position="382"/>
        <end position="397"/>
    </location>
</feature>
<dbReference type="Proteomes" id="UP000777482">
    <property type="component" value="Unassembled WGS sequence"/>
</dbReference>
<keyword evidence="7 11" id="KW-0175">Coiled coil</keyword>
<dbReference type="GO" id="GO:0005634">
    <property type="term" value="C:nucleus"/>
    <property type="evidence" value="ECO:0007669"/>
    <property type="project" value="UniProtKB-SubCell"/>
</dbReference>
<dbReference type="GO" id="GO:0007062">
    <property type="term" value="P:sister chromatid cohesion"/>
    <property type="evidence" value="ECO:0007669"/>
    <property type="project" value="InterPro"/>
</dbReference>
<dbReference type="InterPro" id="IPR010935">
    <property type="entry name" value="SMC_hinge"/>
</dbReference>
<dbReference type="GO" id="GO:0003677">
    <property type="term" value="F:DNA binding"/>
    <property type="evidence" value="ECO:0007669"/>
    <property type="project" value="TreeGrafter"/>
</dbReference>
<proteinExistence type="inferred from homology"/>
<feature type="domain" description="SMC hinge" evidence="13">
    <location>
        <begin position="548"/>
        <end position="664"/>
    </location>
</feature>
<evidence type="ECO:0000256" key="6">
    <source>
        <dbReference type="ARBA" id="ARBA00022776"/>
    </source>
</evidence>
<feature type="coiled-coil region" evidence="11">
    <location>
        <begin position="766"/>
        <end position="807"/>
    </location>
</feature>
<keyword evidence="6" id="KW-0498">Mitosis</keyword>
<evidence type="ECO:0000313" key="14">
    <source>
        <dbReference type="EMBL" id="KAG0656990.1"/>
    </source>
</evidence>
<evidence type="ECO:0000256" key="9">
    <source>
        <dbReference type="ARBA" id="ARBA00023306"/>
    </source>
</evidence>
<dbReference type="SUPFAM" id="SSF52540">
    <property type="entry name" value="P-loop containing nucleoside triphosphate hydrolases"/>
    <property type="match status" value="1"/>
</dbReference>
<dbReference type="InterPro" id="IPR036277">
    <property type="entry name" value="SMC_hinge_sf"/>
</dbReference>
<evidence type="ECO:0000256" key="12">
    <source>
        <dbReference type="SAM" id="MobiDB-lite"/>
    </source>
</evidence>
<name>A0A9P6VWD9_RHOMI</name>
<evidence type="ECO:0000256" key="8">
    <source>
        <dbReference type="ARBA" id="ARBA00023242"/>
    </source>
</evidence>
<dbReference type="InterPro" id="IPR028468">
    <property type="entry name" value="Smc1_ABC"/>
</dbReference>
<dbReference type="GO" id="GO:0008278">
    <property type="term" value="C:cohesin complex"/>
    <property type="evidence" value="ECO:0007669"/>
    <property type="project" value="InterPro"/>
</dbReference>
<dbReference type="EMBL" id="PUHQ01000088">
    <property type="protein sequence ID" value="KAG0656990.1"/>
    <property type="molecule type" value="Genomic_DNA"/>
</dbReference>
<feature type="compositionally biased region" description="Acidic residues" evidence="12">
    <location>
        <begin position="76"/>
        <end position="107"/>
    </location>
</feature>
<evidence type="ECO:0000256" key="2">
    <source>
        <dbReference type="ARBA" id="ARBA00004286"/>
    </source>
</evidence>
<dbReference type="InterPro" id="IPR003395">
    <property type="entry name" value="RecF/RecN/SMC_N"/>
</dbReference>
<dbReference type="PANTHER" id="PTHR18937">
    <property type="entry name" value="STRUCTURAL MAINTENANCE OF CHROMOSOMES SMC FAMILY MEMBER"/>
    <property type="match status" value="1"/>
</dbReference>
<dbReference type="SMART" id="SM00968">
    <property type="entry name" value="SMC_hinge"/>
    <property type="match status" value="1"/>
</dbReference>
<evidence type="ECO:0000256" key="11">
    <source>
        <dbReference type="SAM" id="Coils"/>
    </source>
</evidence>
<keyword evidence="15" id="KW-1185">Reference proteome</keyword>
<feature type="region of interest" description="Disordered" evidence="12">
    <location>
        <begin position="382"/>
        <end position="401"/>
    </location>
</feature>
<dbReference type="CDD" id="cd03275">
    <property type="entry name" value="ABC_SMC1_euk"/>
    <property type="match status" value="1"/>
</dbReference>
<dbReference type="GO" id="GO:0005524">
    <property type="term" value="F:ATP binding"/>
    <property type="evidence" value="ECO:0007669"/>
    <property type="project" value="InterPro"/>
</dbReference>